<dbReference type="EMBL" id="MPIN01000035">
    <property type="protein sequence ID" value="OJH33493.1"/>
    <property type="molecule type" value="Genomic_DNA"/>
</dbReference>
<accession>A0A1L9AU87</accession>
<evidence type="ECO:0000256" key="3">
    <source>
        <dbReference type="RuleBase" id="RU000363"/>
    </source>
</evidence>
<proteinExistence type="inferred from homology"/>
<evidence type="ECO:0000256" key="1">
    <source>
        <dbReference type="ARBA" id="ARBA00006484"/>
    </source>
</evidence>
<dbReference type="Proteomes" id="UP000182229">
    <property type="component" value="Unassembled WGS sequence"/>
</dbReference>
<dbReference type="PRINTS" id="PR00080">
    <property type="entry name" value="SDRFAMILY"/>
</dbReference>
<feature type="domain" description="Ketoreductase" evidence="4">
    <location>
        <begin position="8"/>
        <end position="189"/>
    </location>
</feature>
<dbReference type="PRINTS" id="PR00081">
    <property type="entry name" value="GDHRDH"/>
</dbReference>
<dbReference type="SUPFAM" id="SSF51735">
    <property type="entry name" value="NAD(P)-binding Rossmann-fold domains"/>
    <property type="match status" value="1"/>
</dbReference>
<dbReference type="Gene3D" id="3.40.50.720">
    <property type="entry name" value="NAD(P)-binding Rossmann-like Domain"/>
    <property type="match status" value="1"/>
</dbReference>
<reference evidence="6" key="1">
    <citation type="submission" date="2016-11" db="EMBL/GenBank/DDBJ databases">
        <authorList>
            <person name="Shukria A."/>
            <person name="Stevens D.C."/>
        </authorList>
    </citation>
    <scope>NUCLEOTIDE SEQUENCE [LARGE SCALE GENOMIC DNA]</scope>
    <source>
        <strain evidence="6">Cbfe23</strain>
    </source>
</reference>
<evidence type="ECO:0000313" key="5">
    <source>
        <dbReference type="EMBL" id="OJH33493.1"/>
    </source>
</evidence>
<dbReference type="GO" id="GO:0016491">
    <property type="term" value="F:oxidoreductase activity"/>
    <property type="evidence" value="ECO:0007669"/>
    <property type="project" value="UniProtKB-KW"/>
</dbReference>
<keyword evidence="2" id="KW-0560">Oxidoreductase</keyword>
<evidence type="ECO:0000256" key="2">
    <source>
        <dbReference type="ARBA" id="ARBA00023002"/>
    </source>
</evidence>
<dbReference type="RefSeq" id="WP_071905451.1">
    <property type="nucleotide sequence ID" value="NZ_MPIN01000035.1"/>
</dbReference>
<dbReference type="PIRSF" id="PIRSF000126">
    <property type="entry name" value="11-beta-HSD1"/>
    <property type="match status" value="1"/>
</dbReference>
<dbReference type="SMART" id="SM00822">
    <property type="entry name" value="PKS_KR"/>
    <property type="match status" value="1"/>
</dbReference>
<organism evidence="5 6">
    <name type="scientific">Cystobacter ferrugineus</name>
    <dbReference type="NCBI Taxonomy" id="83449"/>
    <lineage>
        <taxon>Bacteria</taxon>
        <taxon>Pseudomonadati</taxon>
        <taxon>Myxococcota</taxon>
        <taxon>Myxococcia</taxon>
        <taxon>Myxococcales</taxon>
        <taxon>Cystobacterineae</taxon>
        <taxon>Archangiaceae</taxon>
        <taxon>Cystobacter</taxon>
    </lineage>
</organism>
<reference evidence="5 6" key="2">
    <citation type="submission" date="2016-12" db="EMBL/GenBank/DDBJ databases">
        <title>Draft Genome Sequence of Cystobacter ferrugineus Strain Cbfe23.</title>
        <authorList>
            <person name="Akbar S."/>
            <person name="Dowd S.E."/>
            <person name="Stevens D.C."/>
        </authorList>
    </citation>
    <scope>NUCLEOTIDE SEQUENCE [LARGE SCALE GENOMIC DNA]</scope>
    <source>
        <strain evidence="5 6">Cbfe23</strain>
    </source>
</reference>
<name>A0A1L9AU87_9BACT</name>
<protein>
    <submittedName>
        <fullName evidence="5">Short-chain dehydrogenase</fullName>
    </submittedName>
</protein>
<dbReference type="PANTHER" id="PTHR42901:SF1">
    <property type="entry name" value="ALCOHOL DEHYDROGENASE"/>
    <property type="match status" value="1"/>
</dbReference>
<dbReference type="InterPro" id="IPR036291">
    <property type="entry name" value="NAD(P)-bd_dom_sf"/>
</dbReference>
<evidence type="ECO:0000259" key="4">
    <source>
        <dbReference type="SMART" id="SM00822"/>
    </source>
</evidence>
<comment type="caution">
    <text evidence="5">The sequence shown here is derived from an EMBL/GenBank/DDBJ whole genome shotgun (WGS) entry which is preliminary data.</text>
</comment>
<dbReference type="InterPro" id="IPR057326">
    <property type="entry name" value="KR_dom"/>
</dbReference>
<dbReference type="PANTHER" id="PTHR42901">
    <property type="entry name" value="ALCOHOL DEHYDROGENASE"/>
    <property type="match status" value="1"/>
</dbReference>
<dbReference type="STRING" id="83449.BON30_48355"/>
<sequence length="295" mass="31992">MRPPIDSGTVLITGASSGIGREIARQLARRARTLVLVARSGERLEALKDELHALNPTLGVCVEQYDLSQPEHVDTLLDSLRRNLIRVDVLVNNAGMGDYSLYEQESWPRIHQMVQANMTAPLLLTHRLVRRMVERKRGGILNIGSGGASAFVPGLAVYAATQRFLDGFTEALRLELLGTGVVVTQVAPGPVDTGGDEPAQAPDCALSAWLRIPVTRCASEAIAGFERAEPLVYPGRAHRWMMRLAAFMPRRTKRAVWLPAARRLRYGTAQLGPGLPDSAPGLLLAGGPGNVRDEA</sequence>
<evidence type="ECO:0000313" key="6">
    <source>
        <dbReference type="Proteomes" id="UP000182229"/>
    </source>
</evidence>
<dbReference type="InterPro" id="IPR002347">
    <property type="entry name" value="SDR_fam"/>
</dbReference>
<dbReference type="Pfam" id="PF00106">
    <property type="entry name" value="adh_short"/>
    <property type="match status" value="1"/>
</dbReference>
<gene>
    <name evidence="5" type="ORF">BON30_48355</name>
</gene>
<comment type="similarity">
    <text evidence="1 3">Belongs to the short-chain dehydrogenases/reductases (SDR) family.</text>
</comment>
<keyword evidence="6" id="KW-1185">Reference proteome</keyword>
<dbReference type="AlphaFoldDB" id="A0A1L9AU87"/>